<dbReference type="AlphaFoldDB" id="A0AA39IB76"/>
<dbReference type="PANTHER" id="PTHR47966">
    <property type="entry name" value="BETA-SITE APP-CLEAVING ENZYME, ISOFORM A-RELATED"/>
    <property type="match status" value="1"/>
</dbReference>
<dbReference type="PANTHER" id="PTHR47966:SF51">
    <property type="entry name" value="BETA-SITE APP-CLEAVING ENZYME, ISOFORM A-RELATED"/>
    <property type="match status" value="1"/>
</dbReference>
<evidence type="ECO:0000313" key="5">
    <source>
        <dbReference type="Proteomes" id="UP001175271"/>
    </source>
</evidence>
<comment type="caution">
    <text evidence="4">The sequence shown here is derived from an EMBL/GenBank/DDBJ whole genome shotgun (WGS) entry which is preliminary data.</text>
</comment>
<proteinExistence type="inferred from homology"/>
<gene>
    <name evidence="4" type="ORF">QR680_015100</name>
</gene>
<feature type="signal peptide" evidence="2">
    <location>
        <begin position="1"/>
        <end position="16"/>
    </location>
</feature>
<protein>
    <recommendedName>
        <fullName evidence="3">Peptidase A1 domain-containing protein</fullName>
    </recommendedName>
</protein>
<reference evidence="4" key="1">
    <citation type="submission" date="2023-06" db="EMBL/GenBank/DDBJ databases">
        <title>Genomic analysis of the entomopathogenic nematode Steinernema hermaphroditum.</title>
        <authorList>
            <person name="Schwarz E.M."/>
            <person name="Heppert J.K."/>
            <person name="Baniya A."/>
            <person name="Schwartz H.T."/>
            <person name="Tan C.-H."/>
            <person name="Antoshechkin I."/>
            <person name="Sternberg P.W."/>
            <person name="Goodrich-Blair H."/>
            <person name="Dillman A.R."/>
        </authorList>
    </citation>
    <scope>NUCLEOTIDE SEQUENCE</scope>
    <source>
        <strain evidence="4">PS9179</strain>
        <tissue evidence="4">Whole animal</tissue>
    </source>
</reference>
<evidence type="ECO:0000313" key="4">
    <source>
        <dbReference type="EMBL" id="KAK0421192.1"/>
    </source>
</evidence>
<dbReference type="Pfam" id="PF00026">
    <property type="entry name" value="Asp"/>
    <property type="match status" value="1"/>
</dbReference>
<dbReference type="InterPro" id="IPR034164">
    <property type="entry name" value="Pepsin-like_dom"/>
</dbReference>
<dbReference type="InterPro" id="IPR021109">
    <property type="entry name" value="Peptidase_aspartic_dom_sf"/>
</dbReference>
<evidence type="ECO:0000256" key="2">
    <source>
        <dbReference type="SAM" id="SignalP"/>
    </source>
</evidence>
<dbReference type="CDD" id="cd05471">
    <property type="entry name" value="pepsin_like"/>
    <property type="match status" value="1"/>
</dbReference>
<dbReference type="PROSITE" id="PS51767">
    <property type="entry name" value="PEPTIDASE_A1"/>
    <property type="match status" value="1"/>
</dbReference>
<evidence type="ECO:0000259" key="3">
    <source>
        <dbReference type="PROSITE" id="PS51767"/>
    </source>
</evidence>
<dbReference type="GO" id="GO:0005764">
    <property type="term" value="C:lysosome"/>
    <property type="evidence" value="ECO:0007669"/>
    <property type="project" value="TreeGrafter"/>
</dbReference>
<dbReference type="InterPro" id="IPR033121">
    <property type="entry name" value="PEPTIDASE_A1"/>
</dbReference>
<dbReference type="Proteomes" id="UP001175271">
    <property type="component" value="Unassembled WGS sequence"/>
</dbReference>
<feature type="domain" description="Peptidase A1" evidence="3">
    <location>
        <begin position="51"/>
        <end position="352"/>
    </location>
</feature>
<dbReference type="EMBL" id="JAUCMV010000002">
    <property type="protein sequence ID" value="KAK0421192.1"/>
    <property type="molecule type" value="Genomic_DNA"/>
</dbReference>
<dbReference type="Gene3D" id="2.40.70.10">
    <property type="entry name" value="Acid Proteases"/>
    <property type="match status" value="2"/>
</dbReference>
<dbReference type="GO" id="GO:0006508">
    <property type="term" value="P:proteolysis"/>
    <property type="evidence" value="ECO:0007669"/>
    <property type="project" value="InterPro"/>
</dbReference>
<comment type="similarity">
    <text evidence="1">Belongs to the peptidase A1 family.</text>
</comment>
<dbReference type="GO" id="GO:0004190">
    <property type="term" value="F:aspartic-type endopeptidase activity"/>
    <property type="evidence" value="ECO:0007669"/>
    <property type="project" value="InterPro"/>
</dbReference>
<keyword evidence="5" id="KW-1185">Reference proteome</keyword>
<sequence>MLRCISLAVLLACCLAAPSPVDRRISPVRITRRLPSQLNHYHHDPTDVSLMSLTVSMGSGQQQMPDLEVDLTKGDLEIVFCTDTSAPPAGMANVCYNPKLSSTYVSLSNGTGMDTVKSAFPDDQFNLPNTTFIVKSLGAGNGFLPGGESGIVGFGWPSLQKLPGEFFAYNYLKHYGSKRFSLTMGVDGCEGRHYWGSECLEELAGATPHYVPATTMSNWQFQLNGFTFGTVKQVFHAQGVVTSTKGYIGMPKKFLQQMMNAYKIQWDGLYTSYVVDCNADLPDFNIMIEGKNIKIAAKQYIYKKEPLANGKCIVNFEDSKAYGFGPDWYFGLPLLQAECLTFDYDQKRIGFTTNTEYCSWCHC</sequence>
<dbReference type="SUPFAM" id="SSF50630">
    <property type="entry name" value="Acid proteases"/>
    <property type="match status" value="1"/>
</dbReference>
<feature type="chain" id="PRO_5041366241" description="Peptidase A1 domain-containing protein" evidence="2">
    <location>
        <begin position="17"/>
        <end position="363"/>
    </location>
</feature>
<accession>A0AA39IB76</accession>
<keyword evidence="2" id="KW-0732">Signal</keyword>
<name>A0AA39IB76_9BILA</name>
<evidence type="ECO:0000256" key="1">
    <source>
        <dbReference type="ARBA" id="ARBA00007447"/>
    </source>
</evidence>
<organism evidence="4 5">
    <name type="scientific">Steinernema hermaphroditum</name>
    <dbReference type="NCBI Taxonomy" id="289476"/>
    <lineage>
        <taxon>Eukaryota</taxon>
        <taxon>Metazoa</taxon>
        <taxon>Ecdysozoa</taxon>
        <taxon>Nematoda</taxon>
        <taxon>Chromadorea</taxon>
        <taxon>Rhabditida</taxon>
        <taxon>Tylenchina</taxon>
        <taxon>Panagrolaimomorpha</taxon>
        <taxon>Strongyloidoidea</taxon>
        <taxon>Steinernematidae</taxon>
        <taxon>Steinernema</taxon>
    </lineage>
</organism>
<dbReference type="InterPro" id="IPR001461">
    <property type="entry name" value="Aspartic_peptidase_A1"/>
</dbReference>